<evidence type="ECO:0000313" key="2">
    <source>
        <dbReference type="Proteomes" id="UP000478052"/>
    </source>
</evidence>
<reference evidence="1 2" key="1">
    <citation type="submission" date="2019-08" db="EMBL/GenBank/DDBJ databases">
        <title>Whole genome of Aphis craccivora.</title>
        <authorList>
            <person name="Voronova N.V."/>
            <person name="Shulinski R.S."/>
            <person name="Bandarenka Y.V."/>
            <person name="Zhorov D.G."/>
            <person name="Warner D."/>
        </authorList>
    </citation>
    <scope>NUCLEOTIDE SEQUENCE [LARGE SCALE GENOMIC DNA]</scope>
    <source>
        <strain evidence="1">180601</strain>
        <tissue evidence="1">Whole Body</tissue>
    </source>
</reference>
<organism evidence="1 2">
    <name type="scientific">Aphis craccivora</name>
    <name type="common">Cowpea aphid</name>
    <dbReference type="NCBI Taxonomy" id="307492"/>
    <lineage>
        <taxon>Eukaryota</taxon>
        <taxon>Metazoa</taxon>
        <taxon>Ecdysozoa</taxon>
        <taxon>Arthropoda</taxon>
        <taxon>Hexapoda</taxon>
        <taxon>Insecta</taxon>
        <taxon>Pterygota</taxon>
        <taxon>Neoptera</taxon>
        <taxon>Paraneoptera</taxon>
        <taxon>Hemiptera</taxon>
        <taxon>Sternorrhyncha</taxon>
        <taxon>Aphidomorpha</taxon>
        <taxon>Aphidoidea</taxon>
        <taxon>Aphididae</taxon>
        <taxon>Aphidini</taxon>
        <taxon>Aphis</taxon>
        <taxon>Aphis</taxon>
    </lineage>
</organism>
<evidence type="ECO:0000313" key="1">
    <source>
        <dbReference type="EMBL" id="KAF0750564.1"/>
    </source>
</evidence>
<dbReference type="EMBL" id="VUJU01005680">
    <property type="protein sequence ID" value="KAF0750564.1"/>
    <property type="molecule type" value="Genomic_DNA"/>
</dbReference>
<comment type="caution">
    <text evidence="1">The sequence shown here is derived from an EMBL/GenBank/DDBJ whole genome shotgun (WGS) entry which is preliminary data.</text>
</comment>
<accession>A0A6G0Y7Q4</accession>
<dbReference type="AlphaFoldDB" id="A0A6G0Y7Q4"/>
<keyword evidence="2" id="KW-1185">Reference proteome</keyword>
<gene>
    <name evidence="1" type="ORF">FWK35_00018812</name>
</gene>
<dbReference type="Proteomes" id="UP000478052">
    <property type="component" value="Unassembled WGS sequence"/>
</dbReference>
<protein>
    <submittedName>
        <fullName evidence="1">Uncharacterized protein</fullName>
    </submittedName>
</protein>
<name>A0A6G0Y7Q4_APHCR</name>
<sequence length="97" mass="11297">MRNTQTNFTSNAYPPGSMLEFDAWKKAQRHPIVIYADFEALLRKSDEKCGSNHDASSNQNVEYKSIQKHEAISYDFIHWIQADDFYNDLLNNPNLLD</sequence>
<proteinExistence type="predicted"/>